<dbReference type="PROSITE" id="PS50405">
    <property type="entry name" value="GST_CTER"/>
    <property type="match status" value="1"/>
</dbReference>
<dbReference type="Gene3D" id="3.40.30.10">
    <property type="entry name" value="Glutaredoxin"/>
    <property type="match status" value="1"/>
</dbReference>
<dbReference type="Gene3D" id="1.20.1050.10">
    <property type="match status" value="1"/>
</dbReference>
<keyword evidence="2" id="KW-0963">Cytoplasm</keyword>
<evidence type="ECO:0000259" key="3">
    <source>
        <dbReference type="PROSITE" id="PS50404"/>
    </source>
</evidence>
<dbReference type="PANTHER" id="PTHR43917:SF8">
    <property type="entry name" value="GH16740P-RELATED"/>
    <property type="match status" value="1"/>
</dbReference>
<dbReference type="SFLD" id="SFLDS00019">
    <property type="entry name" value="Glutathione_Transferase_(cytos"/>
    <property type="match status" value="1"/>
</dbReference>
<accession>A0A1R2AXB2</accession>
<evidence type="ECO:0000313" key="6">
    <source>
        <dbReference type="Proteomes" id="UP000187209"/>
    </source>
</evidence>
<keyword evidence="6" id="KW-1185">Reference proteome</keyword>
<sequence length="218" mass="25376">MSVEVYIDHFSPPSRAVIAFLVETNIPYVVKEIRLAKQEQLSKEYLEICPWGTVPAIVHNNIKIFESHAIMQYLANAFNVKDSWYPKSLSARSKVDIYLHWHHSNIRGLLSGYVYNKYIGPRFYGTKYNQDLNDMLLQAQIVSLDYLENVLENGYVAGTQEISIGDISCYCDFSQMLIVNHDFSKYKNITRWLNYMKELKGIKEAHKVFNKLLPKIKI</sequence>
<comment type="caution">
    <text evidence="5">The sequence shown here is derived from an EMBL/GenBank/DDBJ whole genome shotgun (WGS) entry which is preliminary data.</text>
</comment>
<dbReference type="GO" id="GO:0005737">
    <property type="term" value="C:cytoplasm"/>
    <property type="evidence" value="ECO:0007669"/>
    <property type="project" value="UniProtKB-SubCell"/>
</dbReference>
<dbReference type="OrthoDB" id="422574at2759"/>
<evidence type="ECO:0000256" key="1">
    <source>
        <dbReference type="ARBA" id="ARBA00004496"/>
    </source>
</evidence>
<organism evidence="5 6">
    <name type="scientific">Stentor coeruleus</name>
    <dbReference type="NCBI Taxonomy" id="5963"/>
    <lineage>
        <taxon>Eukaryota</taxon>
        <taxon>Sar</taxon>
        <taxon>Alveolata</taxon>
        <taxon>Ciliophora</taxon>
        <taxon>Postciliodesmatophora</taxon>
        <taxon>Heterotrichea</taxon>
        <taxon>Heterotrichida</taxon>
        <taxon>Stentoridae</taxon>
        <taxon>Stentor</taxon>
    </lineage>
</organism>
<dbReference type="InterPro" id="IPR036282">
    <property type="entry name" value="Glutathione-S-Trfase_C_sf"/>
</dbReference>
<comment type="subcellular location">
    <subcellularLocation>
        <location evidence="1">Cytoplasm</location>
    </subcellularLocation>
</comment>
<dbReference type="SUPFAM" id="SSF47616">
    <property type="entry name" value="GST C-terminal domain-like"/>
    <property type="match status" value="1"/>
</dbReference>
<reference evidence="5 6" key="1">
    <citation type="submission" date="2016-11" db="EMBL/GenBank/DDBJ databases">
        <title>The macronuclear genome of Stentor coeruleus: a giant cell with tiny introns.</title>
        <authorList>
            <person name="Slabodnick M."/>
            <person name="Ruby J.G."/>
            <person name="Reiff S.B."/>
            <person name="Swart E.C."/>
            <person name="Gosai S."/>
            <person name="Prabakaran S."/>
            <person name="Witkowska E."/>
            <person name="Larue G.E."/>
            <person name="Fisher S."/>
            <person name="Freeman R.M."/>
            <person name="Gunawardena J."/>
            <person name="Chu W."/>
            <person name="Stover N.A."/>
            <person name="Gregory B.D."/>
            <person name="Nowacki M."/>
            <person name="Derisi J."/>
            <person name="Roy S.W."/>
            <person name="Marshall W.F."/>
            <person name="Sood P."/>
        </authorList>
    </citation>
    <scope>NUCLEOTIDE SEQUENCE [LARGE SCALE GENOMIC DNA]</scope>
    <source>
        <strain evidence="5">WM001</strain>
    </source>
</reference>
<evidence type="ECO:0000313" key="5">
    <source>
        <dbReference type="EMBL" id="OMJ69171.1"/>
    </source>
</evidence>
<name>A0A1R2AXB2_9CILI</name>
<dbReference type="EMBL" id="MPUH01001231">
    <property type="protein sequence ID" value="OMJ69171.1"/>
    <property type="molecule type" value="Genomic_DNA"/>
</dbReference>
<evidence type="ECO:0000256" key="2">
    <source>
        <dbReference type="ARBA" id="ARBA00022490"/>
    </source>
</evidence>
<dbReference type="InterPro" id="IPR010987">
    <property type="entry name" value="Glutathione-S-Trfase_C-like"/>
</dbReference>
<dbReference type="PROSITE" id="PS50404">
    <property type="entry name" value="GST_NTER"/>
    <property type="match status" value="1"/>
</dbReference>
<feature type="domain" description="GST C-terminal" evidence="4">
    <location>
        <begin position="88"/>
        <end position="218"/>
    </location>
</feature>
<dbReference type="SFLD" id="SFLDG00358">
    <property type="entry name" value="Main_(cytGST)"/>
    <property type="match status" value="1"/>
</dbReference>
<dbReference type="GO" id="GO:0006749">
    <property type="term" value="P:glutathione metabolic process"/>
    <property type="evidence" value="ECO:0007669"/>
    <property type="project" value="TreeGrafter"/>
</dbReference>
<dbReference type="Proteomes" id="UP000187209">
    <property type="component" value="Unassembled WGS sequence"/>
</dbReference>
<dbReference type="SUPFAM" id="SSF52833">
    <property type="entry name" value="Thioredoxin-like"/>
    <property type="match status" value="1"/>
</dbReference>
<dbReference type="InterPro" id="IPR051369">
    <property type="entry name" value="GST_Theta"/>
</dbReference>
<dbReference type="GO" id="GO:0004364">
    <property type="term" value="F:glutathione transferase activity"/>
    <property type="evidence" value="ECO:0007669"/>
    <property type="project" value="TreeGrafter"/>
</dbReference>
<evidence type="ECO:0008006" key="7">
    <source>
        <dbReference type="Google" id="ProtNLM"/>
    </source>
</evidence>
<gene>
    <name evidence="5" type="ORF">SteCoe_33168</name>
</gene>
<dbReference type="InterPro" id="IPR004045">
    <property type="entry name" value="Glutathione_S-Trfase_N"/>
</dbReference>
<evidence type="ECO:0000259" key="4">
    <source>
        <dbReference type="PROSITE" id="PS50405"/>
    </source>
</evidence>
<dbReference type="PANTHER" id="PTHR43917">
    <property type="match status" value="1"/>
</dbReference>
<proteinExistence type="predicted"/>
<protein>
    <recommendedName>
        <fullName evidence="7">Glutathione S-transferase</fullName>
    </recommendedName>
</protein>
<dbReference type="Pfam" id="PF02798">
    <property type="entry name" value="GST_N"/>
    <property type="match status" value="1"/>
</dbReference>
<dbReference type="InterPro" id="IPR036249">
    <property type="entry name" value="Thioredoxin-like_sf"/>
</dbReference>
<dbReference type="InterPro" id="IPR040079">
    <property type="entry name" value="Glutathione_S-Trfase"/>
</dbReference>
<dbReference type="AlphaFoldDB" id="A0A1R2AXB2"/>
<feature type="domain" description="GST N-terminal" evidence="3">
    <location>
        <begin position="1"/>
        <end position="82"/>
    </location>
</feature>